<dbReference type="AlphaFoldDB" id="A0A084GE30"/>
<dbReference type="PANTHER" id="PTHR11079:SF179">
    <property type="entry name" value="TRNA(ADENINE(34)) DEAMINASE, CHLOROPLASTIC"/>
    <property type="match status" value="1"/>
</dbReference>
<gene>
    <name evidence="2" type="ORF">SAPIO_CDS1933</name>
</gene>
<dbReference type="VEuPathDB" id="FungiDB:SAPIO_CDS1933"/>
<dbReference type="KEGG" id="sapo:SAPIO_CDS1933"/>
<reference evidence="2 3" key="1">
    <citation type="journal article" date="2014" name="Genome Announc.">
        <title>Draft genome sequence of the pathogenic fungus Scedosporium apiospermum.</title>
        <authorList>
            <person name="Vandeputte P."/>
            <person name="Ghamrawi S."/>
            <person name="Rechenmann M."/>
            <person name="Iltis A."/>
            <person name="Giraud S."/>
            <person name="Fleury M."/>
            <person name="Thornton C."/>
            <person name="Delhaes L."/>
            <person name="Meyer W."/>
            <person name="Papon N."/>
            <person name="Bouchara J.P."/>
        </authorList>
    </citation>
    <scope>NUCLEOTIDE SEQUENCE [LARGE SCALE GENOMIC DNA]</scope>
    <source>
        <strain evidence="2 3">IHEM 14462</strain>
    </source>
</reference>
<dbReference type="OrthoDB" id="408702at2759"/>
<accession>A0A084GE30</accession>
<dbReference type="CDD" id="cd01285">
    <property type="entry name" value="nucleoside_deaminase"/>
    <property type="match status" value="1"/>
</dbReference>
<dbReference type="GeneID" id="27721005"/>
<dbReference type="InterPro" id="IPR016193">
    <property type="entry name" value="Cytidine_deaminase-like"/>
</dbReference>
<dbReference type="Proteomes" id="UP000028545">
    <property type="component" value="Unassembled WGS sequence"/>
</dbReference>
<dbReference type="Gene3D" id="3.40.140.10">
    <property type="entry name" value="Cytidine Deaminase, domain 2"/>
    <property type="match status" value="1"/>
</dbReference>
<dbReference type="PROSITE" id="PS51747">
    <property type="entry name" value="CYT_DCMP_DEAMINASES_2"/>
    <property type="match status" value="1"/>
</dbReference>
<comment type="caution">
    <text evidence="2">The sequence shown here is derived from an EMBL/GenBank/DDBJ whole genome shotgun (WGS) entry which is preliminary data.</text>
</comment>
<dbReference type="Pfam" id="PF00383">
    <property type="entry name" value="dCMP_cyt_deam_1"/>
    <property type="match status" value="1"/>
</dbReference>
<name>A0A084GE30_PSEDA</name>
<dbReference type="GO" id="GO:0006139">
    <property type="term" value="P:nucleobase-containing compound metabolic process"/>
    <property type="evidence" value="ECO:0007669"/>
    <property type="project" value="UniProtKB-ARBA"/>
</dbReference>
<dbReference type="GO" id="GO:0003824">
    <property type="term" value="F:catalytic activity"/>
    <property type="evidence" value="ECO:0007669"/>
    <property type="project" value="InterPro"/>
</dbReference>
<keyword evidence="3" id="KW-1185">Reference proteome</keyword>
<protein>
    <submittedName>
        <fullName evidence="2">Putative deaminase</fullName>
    </submittedName>
</protein>
<evidence type="ECO:0000313" key="2">
    <source>
        <dbReference type="EMBL" id="KEZ45592.1"/>
    </source>
</evidence>
<dbReference type="EMBL" id="JOWA01000077">
    <property type="protein sequence ID" value="KEZ45592.1"/>
    <property type="molecule type" value="Genomic_DNA"/>
</dbReference>
<dbReference type="PANTHER" id="PTHR11079">
    <property type="entry name" value="CYTOSINE DEAMINASE FAMILY MEMBER"/>
    <property type="match status" value="1"/>
</dbReference>
<dbReference type="SUPFAM" id="SSF53927">
    <property type="entry name" value="Cytidine deaminase-like"/>
    <property type="match status" value="1"/>
</dbReference>
<dbReference type="InterPro" id="IPR002125">
    <property type="entry name" value="CMP_dCMP_dom"/>
</dbReference>
<sequence>MGITEQDRGYLRQCIELAREALDAGDAPFGSVLVDSAGRIRYTDRNKVKTKADVTWHPEFTIVLWAQTHMTEEERATSTVYTSGEHCQMCSTAHGYAGLGRIVFASSTAQYMQWLGELGVGSRRVRSIPIKEVVPDLEVDGPDPELAAEVRKLHEKRFKAMVSATAEDISEEVEGGGGRLE</sequence>
<proteinExistence type="predicted"/>
<evidence type="ECO:0000313" key="3">
    <source>
        <dbReference type="Proteomes" id="UP000028545"/>
    </source>
</evidence>
<evidence type="ECO:0000259" key="1">
    <source>
        <dbReference type="PROSITE" id="PS51747"/>
    </source>
</evidence>
<organism evidence="2 3">
    <name type="scientific">Pseudallescheria apiosperma</name>
    <name type="common">Scedosporium apiospermum</name>
    <dbReference type="NCBI Taxonomy" id="563466"/>
    <lineage>
        <taxon>Eukaryota</taxon>
        <taxon>Fungi</taxon>
        <taxon>Dikarya</taxon>
        <taxon>Ascomycota</taxon>
        <taxon>Pezizomycotina</taxon>
        <taxon>Sordariomycetes</taxon>
        <taxon>Hypocreomycetidae</taxon>
        <taxon>Microascales</taxon>
        <taxon>Microascaceae</taxon>
        <taxon>Scedosporium</taxon>
    </lineage>
</organism>
<dbReference type="RefSeq" id="XP_016645391.1">
    <property type="nucleotide sequence ID" value="XM_016785094.1"/>
</dbReference>
<feature type="domain" description="CMP/dCMP-type deaminase" evidence="1">
    <location>
        <begin position="5"/>
        <end position="126"/>
    </location>
</feature>
<dbReference type="HOGENOM" id="CLU_025810_5_1_1"/>